<protein>
    <submittedName>
        <fullName evidence="1">Type II toxin-antitoxin system YhaV family toxin</fullName>
    </submittedName>
</protein>
<proteinExistence type="predicted"/>
<comment type="caution">
    <text evidence="1">The sequence shown here is derived from an EMBL/GenBank/DDBJ whole genome shotgun (WGS) entry which is preliminary data.</text>
</comment>
<evidence type="ECO:0000313" key="2">
    <source>
        <dbReference type="Proteomes" id="UP001595386"/>
    </source>
</evidence>
<dbReference type="InterPro" id="IPR021679">
    <property type="entry name" value="Toxin_endonuclease_YhaV"/>
</dbReference>
<organism evidence="1 2">
    <name type="scientific">Halomonas tibetensis</name>
    <dbReference type="NCBI Taxonomy" id="2259590"/>
    <lineage>
        <taxon>Bacteria</taxon>
        <taxon>Pseudomonadati</taxon>
        <taxon>Pseudomonadota</taxon>
        <taxon>Gammaproteobacteria</taxon>
        <taxon>Oceanospirillales</taxon>
        <taxon>Halomonadaceae</taxon>
        <taxon>Halomonas</taxon>
    </lineage>
</organism>
<dbReference type="EMBL" id="JBHRSQ010000011">
    <property type="protein sequence ID" value="MFC2992155.1"/>
    <property type="molecule type" value="Genomic_DNA"/>
</dbReference>
<dbReference type="Proteomes" id="UP001595386">
    <property type="component" value="Unassembled WGS sequence"/>
</dbReference>
<sequence length="166" mass="19325">MSPLEINGWTIYAHPLFLEQVDALTGKVKRLQAKDPDGYRSKPATKRLAAIVKLALNDIPQDPSGPQYRQENTLGTEHTHWHRAKFYQQYRLFFRYDFANKILIYAWVNDESTKRAYESKHDAYAVFRKMLRNGNPPDSWDDLRRAAISDGERIKTLLGAEEEDEP</sequence>
<dbReference type="Pfam" id="PF11663">
    <property type="entry name" value="Toxin_YhaV"/>
    <property type="match status" value="1"/>
</dbReference>
<dbReference type="RefSeq" id="WP_379757847.1">
    <property type="nucleotide sequence ID" value="NZ_JBHRSQ010000011.1"/>
</dbReference>
<keyword evidence="2" id="KW-1185">Reference proteome</keyword>
<evidence type="ECO:0000313" key="1">
    <source>
        <dbReference type="EMBL" id="MFC2992155.1"/>
    </source>
</evidence>
<reference evidence="2" key="1">
    <citation type="journal article" date="2019" name="Int. J. Syst. Evol. Microbiol.">
        <title>The Global Catalogue of Microorganisms (GCM) 10K type strain sequencing project: providing services to taxonomists for standard genome sequencing and annotation.</title>
        <authorList>
            <consortium name="The Broad Institute Genomics Platform"/>
            <consortium name="The Broad Institute Genome Sequencing Center for Infectious Disease"/>
            <person name="Wu L."/>
            <person name="Ma J."/>
        </authorList>
    </citation>
    <scope>NUCLEOTIDE SEQUENCE [LARGE SCALE GENOMIC DNA]</scope>
    <source>
        <strain evidence="2">KCTC 52660</strain>
    </source>
</reference>
<gene>
    <name evidence="1" type="ORF">ACFODV_08945</name>
</gene>
<accession>A0ABV7B7E8</accession>
<name>A0ABV7B7E8_9GAMM</name>